<protein>
    <submittedName>
        <fullName evidence="1">TorF family putative porin</fullName>
    </submittedName>
</protein>
<gene>
    <name evidence="1" type="ORF">KOF26_09555</name>
</gene>
<dbReference type="Pfam" id="PF09694">
    <property type="entry name" value="Gcw_chp"/>
    <property type="match status" value="1"/>
</dbReference>
<dbReference type="InterPro" id="IPR010239">
    <property type="entry name" value="CHP02001"/>
</dbReference>
<dbReference type="RefSeq" id="WP_216323739.1">
    <property type="nucleotide sequence ID" value="NZ_JAHKRT010000004.1"/>
</dbReference>
<comment type="caution">
    <text evidence="1">The sequence shown here is derived from an EMBL/GenBank/DDBJ whole genome shotgun (WGS) entry which is preliminary data.</text>
</comment>
<sequence length="248" mass="26701">MPASPLPTAPFDPPARARRQLWHAAAVLILQHPLTGAAPAQLGGGIGVESDYRLRGYSLSAGRPVATGQLGYDHSSGLYVDGYAVAMFAQGRAHFLGWDTNIGYARRLGTGAAADLGVIRRQYRASYAGGRASRYTELYAGLTLQPIVVRLYYSPDSFVRDASTLYGEVEGTLIPSRDWRIGGHVGALAFVDDGGGRPVRYDWRLSATRLLGSFDVHAALSGGRPGRQYYDGRAHDRTALTAGASWNF</sequence>
<name>A0ABS6BL11_9SPHN</name>
<keyword evidence="2" id="KW-1185">Reference proteome</keyword>
<accession>A0ABS6BL11</accession>
<dbReference type="Proteomes" id="UP000776276">
    <property type="component" value="Unassembled WGS sequence"/>
</dbReference>
<evidence type="ECO:0000313" key="2">
    <source>
        <dbReference type="Proteomes" id="UP000776276"/>
    </source>
</evidence>
<organism evidence="1 2">
    <name type="scientific">Sphingomonas quercus</name>
    <dbReference type="NCBI Taxonomy" id="2842451"/>
    <lineage>
        <taxon>Bacteria</taxon>
        <taxon>Pseudomonadati</taxon>
        <taxon>Pseudomonadota</taxon>
        <taxon>Alphaproteobacteria</taxon>
        <taxon>Sphingomonadales</taxon>
        <taxon>Sphingomonadaceae</taxon>
        <taxon>Sphingomonas</taxon>
    </lineage>
</organism>
<reference evidence="1 2" key="1">
    <citation type="submission" date="2021-06" db="EMBL/GenBank/DDBJ databases">
        <title>Sphingomonas sp. XMGL2, whole genome shotgun sequencing project.</title>
        <authorList>
            <person name="Zhao G."/>
            <person name="Shen L."/>
        </authorList>
    </citation>
    <scope>NUCLEOTIDE SEQUENCE [LARGE SCALE GENOMIC DNA]</scope>
    <source>
        <strain evidence="1 2">XMGL2</strain>
    </source>
</reference>
<dbReference type="EMBL" id="JAHKRT010000004">
    <property type="protein sequence ID" value="MBU3078111.1"/>
    <property type="molecule type" value="Genomic_DNA"/>
</dbReference>
<dbReference type="NCBIfam" id="TIGR02001">
    <property type="entry name" value="gcw_chp"/>
    <property type="match status" value="1"/>
</dbReference>
<evidence type="ECO:0000313" key="1">
    <source>
        <dbReference type="EMBL" id="MBU3078111.1"/>
    </source>
</evidence>
<proteinExistence type="predicted"/>